<feature type="domain" description="Reverse transcriptase" evidence="1">
    <location>
        <begin position="184"/>
        <end position="327"/>
    </location>
</feature>
<dbReference type="SUPFAM" id="SSF56672">
    <property type="entry name" value="DNA/RNA polymerases"/>
    <property type="match status" value="1"/>
</dbReference>
<dbReference type="EMBL" id="AVOT02096455">
    <property type="protein sequence ID" value="MBW0575535.1"/>
    <property type="molecule type" value="Genomic_DNA"/>
</dbReference>
<evidence type="ECO:0000313" key="2">
    <source>
        <dbReference type="EMBL" id="MBW0575535.1"/>
    </source>
</evidence>
<reference evidence="2" key="1">
    <citation type="submission" date="2021-03" db="EMBL/GenBank/DDBJ databases">
        <title>Draft genome sequence of rust myrtle Austropuccinia psidii MF-1, a brazilian biotype.</title>
        <authorList>
            <person name="Quecine M.C."/>
            <person name="Pachon D.M.R."/>
            <person name="Bonatelli M.L."/>
            <person name="Correr F.H."/>
            <person name="Franceschini L.M."/>
            <person name="Leite T.F."/>
            <person name="Margarido G.R.A."/>
            <person name="Almeida C.A."/>
            <person name="Ferrarezi J.A."/>
            <person name="Labate C.A."/>
        </authorList>
    </citation>
    <scope>NUCLEOTIDE SEQUENCE</scope>
    <source>
        <strain evidence="2">MF-1</strain>
    </source>
</reference>
<dbReference type="Gene3D" id="3.30.70.270">
    <property type="match status" value="1"/>
</dbReference>
<name>A0A9Q3K635_9BASI</name>
<accession>A0A9Q3K635</accession>
<dbReference type="AlphaFoldDB" id="A0A9Q3K635"/>
<organism evidence="2 3">
    <name type="scientific">Austropuccinia psidii MF-1</name>
    <dbReference type="NCBI Taxonomy" id="1389203"/>
    <lineage>
        <taxon>Eukaryota</taxon>
        <taxon>Fungi</taxon>
        <taxon>Dikarya</taxon>
        <taxon>Basidiomycota</taxon>
        <taxon>Pucciniomycotina</taxon>
        <taxon>Pucciniomycetes</taxon>
        <taxon>Pucciniales</taxon>
        <taxon>Sphaerophragmiaceae</taxon>
        <taxon>Austropuccinia</taxon>
    </lineage>
</organism>
<dbReference type="InterPro" id="IPR053134">
    <property type="entry name" value="RNA-dir_DNA_polymerase"/>
</dbReference>
<evidence type="ECO:0000259" key="1">
    <source>
        <dbReference type="Pfam" id="PF00078"/>
    </source>
</evidence>
<dbReference type="CDD" id="cd01647">
    <property type="entry name" value="RT_LTR"/>
    <property type="match status" value="1"/>
</dbReference>
<dbReference type="Pfam" id="PF00078">
    <property type="entry name" value="RVT_1"/>
    <property type="match status" value="1"/>
</dbReference>
<dbReference type="OrthoDB" id="6776860at2759"/>
<dbReference type="Gene3D" id="3.10.10.10">
    <property type="entry name" value="HIV Type 1 Reverse Transcriptase, subunit A, domain 1"/>
    <property type="match status" value="1"/>
</dbReference>
<evidence type="ECO:0000313" key="3">
    <source>
        <dbReference type="Proteomes" id="UP000765509"/>
    </source>
</evidence>
<dbReference type="InterPro" id="IPR000477">
    <property type="entry name" value="RT_dom"/>
</dbReference>
<proteinExistence type="predicted"/>
<keyword evidence="3" id="KW-1185">Reference proteome</keyword>
<dbReference type="Proteomes" id="UP000765509">
    <property type="component" value="Unassembled WGS sequence"/>
</dbReference>
<dbReference type="InterPro" id="IPR043128">
    <property type="entry name" value="Rev_trsase/Diguanyl_cyclase"/>
</dbReference>
<dbReference type="PANTHER" id="PTHR24559:SF444">
    <property type="entry name" value="REVERSE TRANSCRIPTASE DOMAIN-CONTAINING PROTEIN"/>
    <property type="match status" value="1"/>
</dbReference>
<comment type="caution">
    <text evidence="2">The sequence shown here is derived from an EMBL/GenBank/DDBJ whole genome shotgun (WGS) entry which is preliminary data.</text>
</comment>
<protein>
    <recommendedName>
        <fullName evidence="1">Reverse transcriptase domain-containing protein</fullName>
    </recommendedName>
</protein>
<dbReference type="InterPro" id="IPR043502">
    <property type="entry name" value="DNA/RNA_pol_sf"/>
</dbReference>
<dbReference type="PANTHER" id="PTHR24559">
    <property type="entry name" value="TRANSPOSON TY3-I GAG-POL POLYPROTEIN"/>
    <property type="match status" value="1"/>
</dbReference>
<sequence>MKADIVVMDNCTSQHIILGNDYLNIYGIDINNHKDRYLKIGENRRQKFSFSNMLKEMSIVSSKKDTYKEEFVCNQLVESKINPSLSPKMRHKLIDFLYTYDNAFPSDNEPLGAIKGNEVDITLNIDRSYPQVLRRPAYPPSPRAREALKKHIQELIQLGVPRKVGRNEEGEVTTPVIIAWHNAKSRIVGNLRELNTYTVPDRYPIPRIQETLTQLSKAKYIRSMDELKGFHQIALRPEAKKLLRIITHCGMYEYLRMPFGIKNSSSHYQRMMNTIFPTELSEGLLIIYIDDIIIYSDSWSLHLERLARVLHKVAEVNMKISLKKCNSF</sequence>
<gene>
    <name evidence="2" type="ORF">O181_115250</name>
</gene>